<sequence length="154" mass="17474">MNKHDIDANAPVPTADQLRMELIERKLAEMEKRETQKAAERQKLAAFTDDFMKNHVSDKEREMIRRLVQNAVSDGKWEALVYSFPSDLCTDSGRAITNGEPDWPKTLQGKAKELYERYQTIAKPAGYRLKAMIINYPGGMPGDVGLFLSWAPEA</sequence>
<dbReference type="RefSeq" id="WP_089235060.1">
    <property type="nucleotide sequence ID" value="NZ_FZOY01000010.1"/>
</dbReference>
<gene>
    <name evidence="1" type="ORF">SAMN05421757_110128</name>
</gene>
<name>A0A239LMB3_9RHOB</name>
<dbReference type="Proteomes" id="UP000198426">
    <property type="component" value="Unassembled WGS sequence"/>
</dbReference>
<keyword evidence="2" id="KW-1185">Reference proteome</keyword>
<accession>A0A239LMB3</accession>
<organism evidence="1 2">
    <name type="scientific">Tropicimonas sediminicola</name>
    <dbReference type="NCBI Taxonomy" id="1031541"/>
    <lineage>
        <taxon>Bacteria</taxon>
        <taxon>Pseudomonadati</taxon>
        <taxon>Pseudomonadota</taxon>
        <taxon>Alphaproteobacteria</taxon>
        <taxon>Rhodobacterales</taxon>
        <taxon>Roseobacteraceae</taxon>
        <taxon>Tropicimonas</taxon>
    </lineage>
</organism>
<dbReference type="EMBL" id="FZOY01000010">
    <property type="protein sequence ID" value="SNT31817.1"/>
    <property type="molecule type" value="Genomic_DNA"/>
</dbReference>
<evidence type="ECO:0000313" key="2">
    <source>
        <dbReference type="Proteomes" id="UP000198426"/>
    </source>
</evidence>
<protein>
    <submittedName>
        <fullName evidence="1">Uncharacterized protein</fullName>
    </submittedName>
</protein>
<proteinExistence type="predicted"/>
<dbReference type="AlphaFoldDB" id="A0A239LMB3"/>
<dbReference type="OrthoDB" id="7871683at2"/>
<reference evidence="1 2" key="1">
    <citation type="submission" date="2017-06" db="EMBL/GenBank/DDBJ databases">
        <authorList>
            <person name="Kim H.J."/>
            <person name="Triplett B.A."/>
        </authorList>
    </citation>
    <scope>NUCLEOTIDE SEQUENCE [LARGE SCALE GENOMIC DNA]</scope>
    <source>
        <strain evidence="1 2">DSM 29339</strain>
    </source>
</reference>
<evidence type="ECO:0000313" key="1">
    <source>
        <dbReference type="EMBL" id="SNT31817.1"/>
    </source>
</evidence>